<accession>A0A427XXM3</accession>
<proteinExistence type="predicted"/>
<organism evidence="2 3">
    <name type="scientific">Saitozyma podzolica</name>
    <dbReference type="NCBI Taxonomy" id="1890683"/>
    <lineage>
        <taxon>Eukaryota</taxon>
        <taxon>Fungi</taxon>
        <taxon>Dikarya</taxon>
        <taxon>Basidiomycota</taxon>
        <taxon>Agaricomycotina</taxon>
        <taxon>Tremellomycetes</taxon>
        <taxon>Tremellales</taxon>
        <taxon>Trimorphomycetaceae</taxon>
        <taxon>Saitozyma</taxon>
    </lineage>
</organism>
<evidence type="ECO:0000313" key="2">
    <source>
        <dbReference type="EMBL" id="RSH83626.1"/>
    </source>
</evidence>
<gene>
    <name evidence="2" type="ORF">EHS25_005530</name>
</gene>
<dbReference type="EMBL" id="RSCD01000024">
    <property type="protein sequence ID" value="RSH83626.1"/>
    <property type="molecule type" value="Genomic_DNA"/>
</dbReference>
<dbReference type="STRING" id="1890683.A0A427XXM3"/>
<dbReference type="Proteomes" id="UP000279259">
    <property type="component" value="Unassembled WGS sequence"/>
</dbReference>
<dbReference type="Pfam" id="PF14223">
    <property type="entry name" value="Retrotran_gag_2"/>
    <property type="match status" value="1"/>
</dbReference>
<keyword evidence="3" id="KW-1185">Reference proteome</keyword>
<comment type="caution">
    <text evidence="2">The sequence shown here is derived from an EMBL/GenBank/DDBJ whole genome shotgun (WGS) entry which is preliminary data.</text>
</comment>
<evidence type="ECO:0008006" key="4">
    <source>
        <dbReference type="Google" id="ProtNLM"/>
    </source>
</evidence>
<dbReference type="OrthoDB" id="2584995at2759"/>
<dbReference type="AlphaFoldDB" id="A0A427XXM3"/>
<reference evidence="2 3" key="1">
    <citation type="submission" date="2018-11" db="EMBL/GenBank/DDBJ databases">
        <title>Genome sequence of Saitozyma podzolica DSM 27192.</title>
        <authorList>
            <person name="Aliyu H."/>
            <person name="Gorte O."/>
            <person name="Ochsenreither K."/>
        </authorList>
    </citation>
    <scope>NUCLEOTIDE SEQUENCE [LARGE SCALE GENOMIC DNA]</scope>
    <source>
        <strain evidence="2 3">DSM 27192</strain>
    </source>
</reference>
<evidence type="ECO:0000313" key="3">
    <source>
        <dbReference type="Proteomes" id="UP000279259"/>
    </source>
</evidence>
<protein>
    <recommendedName>
        <fullName evidence="4">CCHC-type domain-containing protein</fullName>
    </recommendedName>
</protein>
<feature type="region of interest" description="Disordered" evidence="1">
    <location>
        <begin position="272"/>
        <end position="292"/>
    </location>
</feature>
<name>A0A427XXM3_9TREE</name>
<evidence type="ECO:0000256" key="1">
    <source>
        <dbReference type="SAM" id="MobiDB-lite"/>
    </source>
</evidence>
<sequence>MSDNNLAKIFSDIPKLTGKENFVEWDQRLKLSLLIVKGSQFIEPNASPPERSQSAWFERDGQLAGLILQSTSMPILSAHLHLVIPSADISPSSSNNKETPPHTGKASSVYSALKKTYGTSNAQYTFALGRRFIENKAGEGSVSEWVNQVKAQHRELKSLQFNLDALCVNVLLNGLPERFSSYVDNVWTSSETPTIDSDCDSILRIDAGHQSRTDNNPLHSFNYSSALVAQVSSLDDAVDSLYALLARSGKKPSKEYPCRRCGSIIHWENQCPRHSRSKEEEDADSGKRSNKSKTEIAAMAFADDVVSHFTDNDNPIEHLLYRRNDIQTITLLGSQATGLANAEYDLTVVSLANKDARATKLPNQDTDPSRLVNKYLGSVADHKVRHRPTSNLPFHPIVFSLGGMMNGSTTKVFASSSLVVDLLLKELLPGGACSYAGSQHPQAVGADVLEGEQLPRRSLVTSGG</sequence>